<name>A0A915N468_MELJA</name>
<keyword evidence="4" id="KW-1133">Transmembrane helix</keyword>
<dbReference type="SUPFAM" id="SSF53335">
    <property type="entry name" value="S-adenosyl-L-methionine-dependent methyltransferases"/>
    <property type="match status" value="1"/>
</dbReference>
<evidence type="ECO:0000256" key="3">
    <source>
        <dbReference type="ARBA" id="ARBA00022691"/>
    </source>
</evidence>
<dbReference type="WBParaSite" id="scaffold7944_cov247.g12553">
    <property type="protein sequence ID" value="scaffold7944_cov247.g12553"/>
    <property type="gene ID" value="scaffold7944_cov247.g12553"/>
</dbReference>
<feature type="transmembrane region" description="Helical" evidence="4">
    <location>
        <begin position="56"/>
        <end position="85"/>
    </location>
</feature>
<dbReference type="InterPro" id="IPR050082">
    <property type="entry name" value="RNA_methyltr_RlmE"/>
</dbReference>
<reference evidence="7" key="1">
    <citation type="submission" date="2022-11" db="UniProtKB">
        <authorList>
            <consortium name="WormBaseParasite"/>
        </authorList>
    </citation>
    <scope>IDENTIFICATION</scope>
</reference>
<evidence type="ECO:0000256" key="4">
    <source>
        <dbReference type="SAM" id="Phobius"/>
    </source>
</evidence>
<keyword evidence="4" id="KW-0812">Transmembrane</keyword>
<sequence length="652" mass="74229">MIPNKFPTATKFNGNGIHQLRHSFYWFCVSVFLLFELKIIEGYFLRRLTYRLFPDFLIYFIEYTALFVTVANAVFCFVVYLAFIYKLFIAQILSEKSRLDAQKLKSDDSRALDESVRADCIQSLFAFTSEFFRFSSLPQQPQKDLNFTFSTSATDSLRNSSLSSLVGYRDSPLNTSVTSVHTTSQLRQLLENETCDSVIDPSDCTAFFNRDFDSKFFYYPGIASSADLKSNLALDAIKSFISDSEDATEQRRPLATERRTYRRSFSATDPLPKVYVETRLKEILNVYELNEANLELYELKLRIWLCNTIIKPLSEKINEMNLELAEKHANMNITLGQTPIDLIQTAIAHRADLCNTNSGGDTIARDEKDAFSRILPWNEQQKLLTDVELIWHLFCTYMDFHLSPCSSAFSAFSSEMGNKPFSNLYCSKCPSSSTTPVSISTSNLADLFPPAIVAKKQKQNMLRGEDASCQNIEDDGEFFIRMNETTPPTFEFVIDELNYSNSMGKTSKDKRDIYYRLAKEKGWRARSAFKLLQLDESFNVFKDVTRAVDLCAAPGSWSQVLSSKLYSNRDEEERKQVKIVAVDLQPMSALPGVIQIQGDITEDATAEKIISHFDGQLAQLVVCDGAPDDFPCKKHQHNLCTNEPVLQRSKLL</sequence>
<dbReference type="GO" id="GO:0030488">
    <property type="term" value="P:tRNA methylation"/>
    <property type="evidence" value="ECO:0007669"/>
    <property type="project" value="TreeGrafter"/>
</dbReference>
<evidence type="ECO:0000256" key="2">
    <source>
        <dbReference type="ARBA" id="ARBA00022679"/>
    </source>
</evidence>
<dbReference type="PANTHER" id="PTHR10920">
    <property type="entry name" value="RIBOSOMAL RNA METHYLTRANSFERASE"/>
    <property type="match status" value="1"/>
</dbReference>
<feature type="transmembrane region" description="Helical" evidence="4">
    <location>
        <begin position="24"/>
        <end position="44"/>
    </location>
</feature>
<dbReference type="GO" id="GO:0008175">
    <property type="term" value="F:tRNA methyltransferase activity"/>
    <property type="evidence" value="ECO:0007669"/>
    <property type="project" value="TreeGrafter"/>
</dbReference>
<dbReference type="GO" id="GO:0005737">
    <property type="term" value="C:cytoplasm"/>
    <property type="evidence" value="ECO:0007669"/>
    <property type="project" value="TreeGrafter"/>
</dbReference>
<dbReference type="Gene3D" id="3.40.50.150">
    <property type="entry name" value="Vaccinia Virus protein VP39"/>
    <property type="match status" value="1"/>
</dbReference>
<protein>
    <submittedName>
        <fullName evidence="7">Ribosomal RNA methyltransferase FtsJ domain-containing protein</fullName>
    </submittedName>
</protein>
<evidence type="ECO:0000256" key="1">
    <source>
        <dbReference type="ARBA" id="ARBA00022603"/>
    </source>
</evidence>
<evidence type="ECO:0000313" key="7">
    <source>
        <dbReference type="WBParaSite" id="scaffold7944_cov247.g12553"/>
    </source>
</evidence>
<keyword evidence="4" id="KW-0472">Membrane</keyword>
<dbReference type="Pfam" id="PF01728">
    <property type="entry name" value="FtsJ"/>
    <property type="match status" value="1"/>
</dbReference>
<feature type="domain" description="Ribosomal RNA methyltransferase FtsJ" evidence="5">
    <location>
        <begin position="523"/>
        <end position="628"/>
    </location>
</feature>
<dbReference type="Pfam" id="PF09786">
    <property type="entry name" value="CytochromB561_N"/>
    <property type="match status" value="2"/>
</dbReference>
<proteinExistence type="predicted"/>
<dbReference type="PANTHER" id="PTHR10920:SF12">
    <property type="entry name" value="TRNA (CYTIDINE(32)_GUANOSINE(34)-2'-O)-METHYLTRANSFERASE-RELATED"/>
    <property type="match status" value="1"/>
</dbReference>
<dbReference type="GO" id="GO:0002181">
    <property type="term" value="P:cytoplasmic translation"/>
    <property type="evidence" value="ECO:0007669"/>
    <property type="project" value="TreeGrafter"/>
</dbReference>
<keyword evidence="6" id="KW-1185">Reference proteome</keyword>
<organism evidence="6 7">
    <name type="scientific">Meloidogyne javanica</name>
    <name type="common">Root-knot nematode worm</name>
    <dbReference type="NCBI Taxonomy" id="6303"/>
    <lineage>
        <taxon>Eukaryota</taxon>
        <taxon>Metazoa</taxon>
        <taxon>Ecdysozoa</taxon>
        <taxon>Nematoda</taxon>
        <taxon>Chromadorea</taxon>
        <taxon>Rhabditida</taxon>
        <taxon>Tylenchina</taxon>
        <taxon>Tylenchomorpha</taxon>
        <taxon>Tylenchoidea</taxon>
        <taxon>Meloidogynidae</taxon>
        <taxon>Meloidogyninae</taxon>
        <taxon>Meloidogyne</taxon>
        <taxon>Meloidogyne incognita group</taxon>
    </lineage>
</organism>
<accession>A0A915N468</accession>
<dbReference type="InterPro" id="IPR019176">
    <property type="entry name" value="Cytochrome_B561-rel"/>
</dbReference>
<keyword evidence="2" id="KW-0808">Transferase</keyword>
<dbReference type="Proteomes" id="UP000887561">
    <property type="component" value="Unplaced"/>
</dbReference>
<dbReference type="AlphaFoldDB" id="A0A915N468"/>
<keyword evidence="3" id="KW-0949">S-adenosyl-L-methionine</keyword>
<dbReference type="InterPro" id="IPR029063">
    <property type="entry name" value="SAM-dependent_MTases_sf"/>
</dbReference>
<evidence type="ECO:0000259" key="5">
    <source>
        <dbReference type="Pfam" id="PF01728"/>
    </source>
</evidence>
<dbReference type="InterPro" id="IPR002877">
    <property type="entry name" value="RNA_MeTrfase_FtsJ_dom"/>
</dbReference>
<keyword evidence="1" id="KW-0489">Methyltransferase</keyword>
<evidence type="ECO:0000313" key="6">
    <source>
        <dbReference type="Proteomes" id="UP000887561"/>
    </source>
</evidence>